<gene>
    <name evidence="5" type="ORF">O6P43_003059</name>
</gene>
<dbReference type="PROSITE" id="PS51375">
    <property type="entry name" value="PPR"/>
    <property type="match status" value="5"/>
</dbReference>
<evidence type="ECO:0000259" key="4">
    <source>
        <dbReference type="Pfam" id="PF17177"/>
    </source>
</evidence>
<dbReference type="Gene3D" id="1.25.40.10">
    <property type="entry name" value="Tetratricopeptide repeat domain"/>
    <property type="match status" value="3"/>
</dbReference>
<dbReference type="InterPro" id="IPR033443">
    <property type="entry name" value="PROP1-like_PPR_dom"/>
</dbReference>
<dbReference type="Pfam" id="PF17177">
    <property type="entry name" value="PPR_long"/>
    <property type="match status" value="1"/>
</dbReference>
<sequence>MDQQEGYVTLVTMTHVMRRFSKAGRYMEAIEAFHQMERFNVRKDTNTLMVALVKENSVEHAHDVILEFKSSIPLNSHTFNVLIHGVDEVLDNMKEKGCPPNVVTYTVVMHALGKAKQINAALEVYEKMKHNGCVPDVSFYSSLIFILGQTGRLKDAPDVFEDMSKHGVSPDVLTYNSMISTACAHSQEETALKLLKEMEENSCKPNLKTYAPLLKMCCRKKRRKVLDFLLNHMFRNDISIEVGTYSLLVHGLCKNGKLERVCSFFEEMVLKGLAPQRTAHTRCW</sequence>
<dbReference type="InterPro" id="IPR011990">
    <property type="entry name" value="TPR-like_helical_dom_sf"/>
</dbReference>
<dbReference type="NCBIfam" id="TIGR00756">
    <property type="entry name" value="PPR"/>
    <property type="match status" value="5"/>
</dbReference>
<dbReference type="Pfam" id="PF01535">
    <property type="entry name" value="PPR"/>
    <property type="match status" value="1"/>
</dbReference>
<proteinExistence type="inferred from homology"/>
<dbReference type="PANTHER" id="PTHR47447:SF28">
    <property type="entry name" value="PENTACOTRIPEPTIDE-REPEAT REGION OF PRORP DOMAIN-CONTAINING PROTEIN"/>
    <property type="match status" value="1"/>
</dbReference>
<comment type="similarity">
    <text evidence="1">Belongs to the PPR family. P subfamily.</text>
</comment>
<dbReference type="Proteomes" id="UP001163823">
    <property type="component" value="Chromosome 2"/>
</dbReference>
<feature type="domain" description="PROP1-like PPR" evidence="4">
    <location>
        <begin position="113"/>
        <end position="268"/>
    </location>
</feature>
<accession>A0AAD7QDU0</accession>
<feature type="repeat" description="PPR" evidence="3">
    <location>
        <begin position="136"/>
        <end position="170"/>
    </location>
</feature>
<evidence type="ECO:0000256" key="1">
    <source>
        <dbReference type="ARBA" id="ARBA00007626"/>
    </source>
</evidence>
<evidence type="ECO:0000313" key="6">
    <source>
        <dbReference type="Proteomes" id="UP001163823"/>
    </source>
</evidence>
<feature type="repeat" description="PPR" evidence="3">
    <location>
        <begin position="241"/>
        <end position="275"/>
    </location>
</feature>
<evidence type="ECO:0000256" key="3">
    <source>
        <dbReference type="PROSITE-ProRule" id="PRU00708"/>
    </source>
</evidence>
<keyword evidence="2" id="KW-0677">Repeat</keyword>
<evidence type="ECO:0000313" key="5">
    <source>
        <dbReference type="EMBL" id="KAJ7979691.1"/>
    </source>
</evidence>
<dbReference type="PANTHER" id="PTHR47447">
    <property type="entry name" value="OS03G0856100 PROTEIN"/>
    <property type="match status" value="1"/>
</dbReference>
<keyword evidence="6" id="KW-1185">Reference proteome</keyword>
<evidence type="ECO:0000256" key="2">
    <source>
        <dbReference type="ARBA" id="ARBA00022737"/>
    </source>
</evidence>
<dbReference type="AlphaFoldDB" id="A0AAD7QDU0"/>
<dbReference type="KEGG" id="qsa:O6P43_003059"/>
<reference evidence="5" key="1">
    <citation type="journal article" date="2023" name="Science">
        <title>Elucidation of the pathway for biosynthesis of saponin adjuvants from the soapbark tree.</title>
        <authorList>
            <person name="Reed J."/>
            <person name="Orme A."/>
            <person name="El-Demerdash A."/>
            <person name="Owen C."/>
            <person name="Martin L.B.B."/>
            <person name="Misra R.C."/>
            <person name="Kikuchi S."/>
            <person name="Rejzek M."/>
            <person name="Martin A.C."/>
            <person name="Harkess A."/>
            <person name="Leebens-Mack J."/>
            <person name="Louveau T."/>
            <person name="Stephenson M.J."/>
            <person name="Osbourn A."/>
        </authorList>
    </citation>
    <scope>NUCLEOTIDE SEQUENCE</scope>
    <source>
        <strain evidence="5">S10</strain>
    </source>
</reference>
<protein>
    <submittedName>
        <fullName evidence="5">Pentatricopeptide repeat-containing protein</fullName>
    </submittedName>
</protein>
<dbReference type="InterPro" id="IPR002885">
    <property type="entry name" value="PPR_rpt"/>
</dbReference>
<feature type="repeat" description="PPR" evidence="3">
    <location>
        <begin position="9"/>
        <end position="43"/>
    </location>
</feature>
<name>A0AAD7QDU0_QUISA</name>
<comment type="caution">
    <text evidence="5">The sequence shown here is derived from an EMBL/GenBank/DDBJ whole genome shotgun (WGS) entry which is preliminary data.</text>
</comment>
<feature type="repeat" description="PPR" evidence="3">
    <location>
        <begin position="171"/>
        <end position="205"/>
    </location>
</feature>
<dbReference type="EMBL" id="JARAOO010000002">
    <property type="protein sequence ID" value="KAJ7979691.1"/>
    <property type="molecule type" value="Genomic_DNA"/>
</dbReference>
<organism evidence="5 6">
    <name type="scientific">Quillaja saponaria</name>
    <name type="common">Soap bark tree</name>
    <dbReference type="NCBI Taxonomy" id="32244"/>
    <lineage>
        <taxon>Eukaryota</taxon>
        <taxon>Viridiplantae</taxon>
        <taxon>Streptophyta</taxon>
        <taxon>Embryophyta</taxon>
        <taxon>Tracheophyta</taxon>
        <taxon>Spermatophyta</taxon>
        <taxon>Magnoliopsida</taxon>
        <taxon>eudicotyledons</taxon>
        <taxon>Gunneridae</taxon>
        <taxon>Pentapetalae</taxon>
        <taxon>rosids</taxon>
        <taxon>fabids</taxon>
        <taxon>Fabales</taxon>
        <taxon>Quillajaceae</taxon>
        <taxon>Quillaja</taxon>
    </lineage>
</organism>
<feature type="repeat" description="PPR" evidence="3">
    <location>
        <begin position="101"/>
        <end position="135"/>
    </location>
</feature>